<proteinExistence type="predicted"/>
<name>A0ABQ7V053_SOLTU</name>
<accession>A0ABQ7V053</accession>
<protein>
    <submittedName>
        <fullName evidence="1">Uncharacterized protein</fullName>
    </submittedName>
</protein>
<dbReference type="EMBL" id="JAIVGD010000015">
    <property type="protein sequence ID" value="KAH0756741.1"/>
    <property type="molecule type" value="Genomic_DNA"/>
</dbReference>
<sequence length="63" mass="7474">MHDPRDRDTCHAIVMSEDSCLRDRNILHAIVTRSVKILHDRERRARDHDEQNNIHQIIASIIH</sequence>
<organism evidence="1 2">
    <name type="scientific">Solanum tuberosum</name>
    <name type="common">Potato</name>
    <dbReference type="NCBI Taxonomy" id="4113"/>
    <lineage>
        <taxon>Eukaryota</taxon>
        <taxon>Viridiplantae</taxon>
        <taxon>Streptophyta</taxon>
        <taxon>Embryophyta</taxon>
        <taxon>Tracheophyta</taxon>
        <taxon>Spermatophyta</taxon>
        <taxon>Magnoliopsida</taxon>
        <taxon>eudicotyledons</taxon>
        <taxon>Gunneridae</taxon>
        <taxon>Pentapetalae</taxon>
        <taxon>asterids</taxon>
        <taxon>lamiids</taxon>
        <taxon>Solanales</taxon>
        <taxon>Solanaceae</taxon>
        <taxon>Solanoideae</taxon>
        <taxon>Solaneae</taxon>
        <taxon>Solanum</taxon>
    </lineage>
</organism>
<dbReference type="Proteomes" id="UP000826656">
    <property type="component" value="Unassembled WGS sequence"/>
</dbReference>
<reference evidence="1 2" key="1">
    <citation type="journal article" date="2021" name="bioRxiv">
        <title>Chromosome-scale and haplotype-resolved genome assembly of a tetraploid potato cultivar.</title>
        <authorList>
            <person name="Sun H."/>
            <person name="Jiao W.-B."/>
            <person name="Krause K."/>
            <person name="Campoy J.A."/>
            <person name="Goel M."/>
            <person name="Folz-Donahue K."/>
            <person name="Kukat C."/>
            <person name="Huettel B."/>
            <person name="Schneeberger K."/>
        </authorList>
    </citation>
    <scope>NUCLEOTIDE SEQUENCE [LARGE SCALE GENOMIC DNA]</scope>
    <source>
        <strain evidence="1">SolTubOtavaFocal</strain>
        <tissue evidence="1">Leaves</tissue>
    </source>
</reference>
<gene>
    <name evidence="1" type="ORF">KY290_020234</name>
</gene>
<keyword evidence="2" id="KW-1185">Reference proteome</keyword>
<evidence type="ECO:0000313" key="2">
    <source>
        <dbReference type="Proteomes" id="UP000826656"/>
    </source>
</evidence>
<comment type="caution">
    <text evidence="1">The sequence shown here is derived from an EMBL/GenBank/DDBJ whole genome shotgun (WGS) entry which is preliminary data.</text>
</comment>
<evidence type="ECO:0000313" key="1">
    <source>
        <dbReference type="EMBL" id="KAH0756741.1"/>
    </source>
</evidence>